<gene>
    <name evidence="10" type="ORF">g.19226</name>
</gene>
<feature type="domain" description="PNT" evidence="9">
    <location>
        <begin position="295"/>
        <end position="380"/>
    </location>
</feature>
<evidence type="ECO:0000256" key="5">
    <source>
        <dbReference type="ARBA" id="ARBA00023242"/>
    </source>
</evidence>
<dbReference type="SUPFAM" id="SSF46785">
    <property type="entry name" value="Winged helix' DNA-binding domain"/>
    <property type="match status" value="1"/>
</dbReference>
<keyword evidence="5 6" id="KW-0539">Nucleus</keyword>
<dbReference type="PROSITE" id="PS00346">
    <property type="entry name" value="ETS_DOMAIN_2"/>
    <property type="match status" value="1"/>
</dbReference>
<dbReference type="PRINTS" id="PR00454">
    <property type="entry name" value="ETSDOMAIN"/>
</dbReference>
<evidence type="ECO:0000259" key="9">
    <source>
        <dbReference type="PROSITE" id="PS51433"/>
    </source>
</evidence>
<dbReference type="FunFam" id="1.10.150.50:FF:000039">
    <property type="entry name" value="GA-binding protein alpha chain, putative"/>
    <property type="match status" value="1"/>
</dbReference>
<dbReference type="InterPro" id="IPR013761">
    <property type="entry name" value="SAM/pointed_sf"/>
</dbReference>
<evidence type="ECO:0000256" key="6">
    <source>
        <dbReference type="RuleBase" id="RU004019"/>
    </source>
</evidence>
<dbReference type="PROSITE" id="PS50061">
    <property type="entry name" value="ETS_DOMAIN_3"/>
    <property type="match status" value="1"/>
</dbReference>
<evidence type="ECO:0000256" key="1">
    <source>
        <dbReference type="ARBA" id="ARBA00004123"/>
    </source>
</evidence>
<dbReference type="SMART" id="SM00413">
    <property type="entry name" value="ETS"/>
    <property type="match status" value="1"/>
</dbReference>
<evidence type="ECO:0000256" key="2">
    <source>
        <dbReference type="ARBA" id="ARBA00005562"/>
    </source>
</evidence>
<reference evidence="10" key="1">
    <citation type="submission" date="2015-11" db="EMBL/GenBank/DDBJ databases">
        <title>De novo transcriptome assembly of four potential Pierce s Disease insect vectors from Arizona vineyards.</title>
        <authorList>
            <person name="Tassone E.E."/>
        </authorList>
    </citation>
    <scope>NUCLEOTIDE SEQUENCE</scope>
</reference>
<keyword evidence="4 6" id="KW-0238">DNA-binding</keyword>
<protein>
    <recommendedName>
        <fullName evidence="11">ETS domain-containing protein</fullName>
    </recommendedName>
</protein>
<dbReference type="InterPro" id="IPR024668">
    <property type="entry name" value="GABP_asu_N"/>
</dbReference>
<dbReference type="CDD" id="cd08534">
    <property type="entry name" value="SAM_PNT-GABP-alpha"/>
    <property type="match status" value="1"/>
</dbReference>
<evidence type="ECO:0000256" key="3">
    <source>
        <dbReference type="ARBA" id="ARBA00022553"/>
    </source>
</evidence>
<dbReference type="PANTHER" id="PTHR11849">
    <property type="entry name" value="ETS"/>
    <property type="match status" value="1"/>
</dbReference>
<comment type="similarity">
    <text evidence="2 6">Belongs to the ETS family.</text>
</comment>
<feature type="non-terminal residue" evidence="10">
    <location>
        <position position="1"/>
    </location>
</feature>
<organism evidence="10">
    <name type="scientific">Homalodisca liturata</name>
    <dbReference type="NCBI Taxonomy" id="320908"/>
    <lineage>
        <taxon>Eukaryota</taxon>
        <taxon>Metazoa</taxon>
        <taxon>Ecdysozoa</taxon>
        <taxon>Arthropoda</taxon>
        <taxon>Hexapoda</taxon>
        <taxon>Insecta</taxon>
        <taxon>Pterygota</taxon>
        <taxon>Neoptera</taxon>
        <taxon>Paraneoptera</taxon>
        <taxon>Hemiptera</taxon>
        <taxon>Auchenorrhyncha</taxon>
        <taxon>Membracoidea</taxon>
        <taxon>Cicadellidae</taxon>
        <taxon>Cicadellinae</taxon>
        <taxon>Proconiini</taxon>
        <taxon>Homalodisca</taxon>
    </lineage>
</organism>
<dbReference type="InterPro" id="IPR000418">
    <property type="entry name" value="Ets_dom"/>
</dbReference>
<dbReference type="GO" id="GO:0030154">
    <property type="term" value="P:cell differentiation"/>
    <property type="evidence" value="ECO:0007669"/>
    <property type="project" value="TreeGrafter"/>
</dbReference>
<feature type="domain" description="ETS" evidence="8">
    <location>
        <begin position="450"/>
        <end position="530"/>
    </location>
</feature>
<dbReference type="Pfam" id="PF11620">
    <property type="entry name" value="GABP-alpha"/>
    <property type="match status" value="1"/>
</dbReference>
<dbReference type="GO" id="GO:0005634">
    <property type="term" value="C:nucleus"/>
    <property type="evidence" value="ECO:0007669"/>
    <property type="project" value="UniProtKB-SubCell"/>
</dbReference>
<dbReference type="Pfam" id="PF00178">
    <property type="entry name" value="Ets"/>
    <property type="match status" value="1"/>
</dbReference>
<dbReference type="Gene3D" id="1.10.10.10">
    <property type="entry name" value="Winged helix-like DNA-binding domain superfamily/Winged helix DNA-binding domain"/>
    <property type="match status" value="1"/>
</dbReference>
<accession>A0A1B6HV77</accession>
<evidence type="ECO:0000256" key="4">
    <source>
        <dbReference type="ARBA" id="ARBA00023125"/>
    </source>
</evidence>
<dbReference type="InterPro" id="IPR003118">
    <property type="entry name" value="Pointed_dom"/>
</dbReference>
<proteinExistence type="inferred from homology"/>
<dbReference type="PANTHER" id="PTHR11849:SF195">
    <property type="entry name" value="GA-BINDING PROTEIN ALPHA CHAIN"/>
    <property type="match status" value="1"/>
</dbReference>
<dbReference type="SUPFAM" id="SSF47769">
    <property type="entry name" value="SAM/Pointed domain"/>
    <property type="match status" value="1"/>
</dbReference>
<dbReference type="Gene3D" id="3.10.20.90">
    <property type="entry name" value="Phosphatidylinositol 3-kinase Catalytic Subunit, Chain A, domain 1"/>
    <property type="match status" value="1"/>
</dbReference>
<dbReference type="SMART" id="SM00251">
    <property type="entry name" value="SAM_PNT"/>
    <property type="match status" value="1"/>
</dbReference>
<dbReference type="Pfam" id="PF02198">
    <property type="entry name" value="SAM_PNT"/>
    <property type="match status" value="1"/>
</dbReference>
<evidence type="ECO:0000256" key="7">
    <source>
        <dbReference type="SAM" id="MobiDB-lite"/>
    </source>
</evidence>
<dbReference type="EMBL" id="GECU01029109">
    <property type="protein sequence ID" value="JAS78597.1"/>
    <property type="molecule type" value="Transcribed_RNA"/>
</dbReference>
<dbReference type="InterPro" id="IPR036390">
    <property type="entry name" value="WH_DNA-bd_sf"/>
</dbReference>
<dbReference type="AlphaFoldDB" id="A0A1B6HV77"/>
<name>A0A1B6HV77_9HEMI</name>
<evidence type="ECO:0000259" key="8">
    <source>
        <dbReference type="PROSITE" id="PS50061"/>
    </source>
</evidence>
<dbReference type="InterPro" id="IPR046328">
    <property type="entry name" value="ETS_fam"/>
</dbReference>
<dbReference type="GO" id="GO:0043565">
    <property type="term" value="F:sequence-specific DNA binding"/>
    <property type="evidence" value="ECO:0007669"/>
    <property type="project" value="InterPro"/>
</dbReference>
<dbReference type="PROSITE" id="PS51433">
    <property type="entry name" value="PNT"/>
    <property type="match status" value="1"/>
</dbReference>
<comment type="subcellular location">
    <subcellularLocation>
        <location evidence="1 6">Nucleus</location>
    </subcellularLocation>
</comment>
<evidence type="ECO:0000313" key="10">
    <source>
        <dbReference type="EMBL" id="JAS78597.1"/>
    </source>
</evidence>
<dbReference type="PROSITE" id="PS00345">
    <property type="entry name" value="ETS_DOMAIN_1"/>
    <property type="match status" value="1"/>
</dbReference>
<evidence type="ECO:0008006" key="11">
    <source>
        <dbReference type="Google" id="ProtNLM"/>
    </source>
</evidence>
<sequence length="576" mass="65483">GNVRLTHSSIYQRDELRTTCQVCIVSYFISYKEFEATSSIHNLYNLIFTIMDSSEMESDAQILGLSEDEHGNQNISYEVDPVLGTKRLHLDSESSVDIEVGNFGGFMMDKRIKLENNSEDENEGTSGLMRTGCEDLGDDPGIMLGSTPPEVMASSSSDLVFNNETENSDDDACILIHHMDIKEPLANLKKALEETHSINLDGYEFYLQDTTLLENHKNLVEQCVQGCGTVQVNLELKVAEDGTKKINIIDVLKPSDSYLLATGNPAFSPDVPEETNQTPMSEEEGPSDKNLIRWVVDNNFKASQHRLKIPEDPMKWDVPHVRHWLLWAVRQFNLTGINLADWKISGAMLCNLTLDDFKARVPYDPADIFWTHLELLRRCKFVAVMQNPKEVIINDESPKDKENETDKNIMRGREKKTKTAVKTAVIMEQNASPTSSAWALRSGSGNNGQVQLWQFLLDLLTDKNHREVIQWLGAEGEFKLMNPERVAHLWGLRKNKPSMNYEKLSRALRYYYDGDMIAKVHGKRFVYKFVCDLKQLLGYSAFELNRLVIEAEMRAQNAAHDPLQHSIFGNRNISQL</sequence>
<dbReference type="GO" id="GO:0000981">
    <property type="term" value="F:DNA-binding transcription factor activity, RNA polymerase II-specific"/>
    <property type="evidence" value="ECO:0007669"/>
    <property type="project" value="TreeGrafter"/>
</dbReference>
<dbReference type="FunFam" id="1.10.10.10:FF:000200">
    <property type="entry name" value="GA-binding protein alpha chain, putative"/>
    <property type="match status" value="1"/>
</dbReference>
<dbReference type="InterPro" id="IPR036388">
    <property type="entry name" value="WH-like_DNA-bd_sf"/>
</dbReference>
<dbReference type="Gene3D" id="1.10.150.50">
    <property type="entry name" value="Transcription Factor, Ets-1"/>
    <property type="match status" value="1"/>
</dbReference>
<keyword evidence="3" id="KW-0597">Phosphoprotein</keyword>
<feature type="region of interest" description="Disordered" evidence="7">
    <location>
        <begin position="265"/>
        <end position="287"/>
    </location>
</feature>